<dbReference type="PANTHER" id="PTHR30146">
    <property type="entry name" value="LACI-RELATED TRANSCRIPTIONAL REPRESSOR"/>
    <property type="match status" value="1"/>
</dbReference>
<evidence type="ECO:0000313" key="6">
    <source>
        <dbReference type="Proteomes" id="UP000464314"/>
    </source>
</evidence>
<keyword evidence="6" id="KW-1185">Reference proteome</keyword>
<organism evidence="5 6">
    <name type="scientific">Anaerocolumna sedimenticola</name>
    <dbReference type="NCBI Taxonomy" id="2696063"/>
    <lineage>
        <taxon>Bacteria</taxon>
        <taxon>Bacillati</taxon>
        <taxon>Bacillota</taxon>
        <taxon>Clostridia</taxon>
        <taxon>Lachnospirales</taxon>
        <taxon>Lachnospiraceae</taxon>
        <taxon>Anaerocolumna</taxon>
    </lineage>
</organism>
<dbReference type="KEGG" id="anr:Ana3638_07940"/>
<dbReference type="Pfam" id="PF13377">
    <property type="entry name" value="Peripla_BP_3"/>
    <property type="match status" value="1"/>
</dbReference>
<dbReference type="AlphaFoldDB" id="A0A6P1TKS9"/>
<dbReference type="Gene3D" id="3.40.50.2300">
    <property type="match status" value="2"/>
</dbReference>
<feature type="domain" description="Transcriptional regulator LacI/GalR-like sensor" evidence="4">
    <location>
        <begin position="84"/>
        <end position="239"/>
    </location>
</feature>
<evidence type="ECO:0000259" key="4">
    <source>
        <dbReference type="Pfam" id="PF13377"/>
    </source>
</evidence>
<keyword evidence="2" id="KW-0238">DNA-binding</keyword>
<gene>
    <name evidence="5" type="ORF">Ana3638_07940</name>
</gene>
<dbReference type="GO" id="GO:0000976">
    <property type="term" value="F:transcription cis-regulatory region binding"/>
    <property type="evidence" value="ECO:0007669"/>
    <property type="project" value="TreeGrafter"/>
</dbReference>
<evidence type="ECO:0000313" key="5">
    <source>
        <dbReference type="EMBL" id="QHQ60712.1"/>
    </source>
</evidence>
<reference evidence="5 6" key="1">
    <citation type="submission" date="2020-01" db="EMBL/GenBank/DDBJ databases">
        <title>Genome analysis of Anaerocolumna sp. CBA3638.</title>
        <authorList>
            <person name="Kim J."/>
            <person name="Roh S.W."/>
        </authorList>
    </citation>
    <scope>NUCLEOTIDE SEQUENCE [LARGE SCALE GENOMIC DNA]</scope>
    <source>
        <strain evidence="5 6">CBA3638</strain>
    </source>
</reference>
<evidence type="ECO:0000256" key="1">
    <source>
        <dbReference type="ARBA" id="ARBA00023015"/>
    </source>
</evidence>
<keyword evidence="1" id="KW-0805">Transcription regulation</keyword>
<dbReference type="InterPro" id="IPR046335">
    <property type="entry name" value="LacI/GalR-like_sensor"/>
</dbReference>
<keyword evidence="3" id="KW-0804">Transcription</keyword>
<dbReference type="SUPFAM" id="SSF53822">
    <property type="entry name" value="Periplasmic binding protein-like I"/>
    <property type="match status" value="1"/>
</dbReference>
<dbReference type="PANTHER" id="PTHR30146:SF109">
    <property type="entry name" value="HTH-TYPE TRANSCRIPTIONAL REGULATOR GALS"/>
    <property type="match status" value="1"/>
</dbReference>
<proteinExistence type="predicted"/>
<dbReference type="GO" id="GO:0003700">
    <property type="term" value="F:DNA-binding transcription factor activity"/>
    <property type="evidence" value="ECO:0007669"/>
    <property type="project" value="TreeGrafter"/>
</dbReference>
<evidence type="ECO:0000256" key="3">
    <source>
        <dbReference type="ARBA" id="ARBA00023163"/>
    </source>
</evidence>
<sequence>MASMLKYSVLITIGAPGDISGIQALVEKNEVDGLILLRNIEDDKLLKYLVENHFPTGLAGTCNYEEVIQVDIDNRAASESLVSLLIGQGYRRFATVVGDSAYHVNRCRCQGCYDAFDKHGLPREQQMFYPNFVNMELIDSIISDMFARKIECIMCGDDVICTRIMSRLQAEGYRIPRDISIASLHNSTNLDCFSPAVTSINVSGRQVGNMVSKQLINRLKGEAYNAKTNPGYEILLRKSIGKMYSV</sequence>
<dbReference type="InterPro" id="IPR028082">
    <property type="entry name" value="Peripla_BP_I"/>
</dbReference>
<name>A0A6P1TKS9_9FIRM</name>
<dbReference type="EMBL" id="CP048000">
    <property type="protein sequence ID" value="QHQ60712.1"/>
    <property type="molecule type" value="Genomic_DNA"/>
</dbReference>
<dbReference type="Proteomes" id="UP000464314">
    <property type="component" value="Chromosome"/>
</dbReference>
<protein>
    <submittedName>
        <fullName evidence="5">Substrate-binding domain-containing protein</fullName>
    </submittedName>
</protein>
<evidence type="ECO:0000256" key="2">
    <source>
        <dbReference type="ARBA" id="ARBA00023125"/>
    </source>
</evidence>
<accession>A0A6P1TKS9</accession>